<sequence>MKRVLTRVGFHFPNCWQSSRKNSQNRKDTYRSRSRRDAAHPLALDAQLAQKEIQREFGPQACILEEPFRVHASRPGSQRQSGSDGKAKLHAPWSEVLRNYKVQSTDGFKQWYLLSVFIGDAVRDVPLCKHLAKRMPCPGTGPLPLPQPR</sequence>
<evidence type="ECO:0000313" key="2">
    <source>
        <dbReference type="EMBL" id="KRF85278.1"/>
    </source>
</evidence>
<dbReference type="Proteomes" id="UP000008792">
    <property type="component" value="Unassembled WGS sequence"/>
</dbReference>
<protein>
    <submittedName>
        <fullName evidence="2">Uncharacterized protein</fullName>
    </submittedName>
</protein>
<gene>
    <name evidence="2" type="primary">Dvir\GJ26392</name>
    <name evidence="2" type="ORF">Dvir_GJ26392</name>
</gene>
<evidence type="ECO:0000256" key="1">
    <source>
        <dbReference type="SAM" id="MobiDB-lite"/>
    </source>
</evidence>
<dbReference type="InParanoid" id="A0A0Q9WWC2"/>
<feature type="compositionally biased region" description="Basic and acidic residues" evidence="1">
    <location>
        <begin position="25"/>
        <end position="36"/>
    </location>
</feature>
<keyword evidence="3" id="KW-1185">Reference proteome</keyword>
<dbReference type="EMBL" id="CH940658">
    <property type="protein sequence ID" value="KRF85278.1"/>
    <property type="molecule type" value="Genomic_DNA"/>
</dbReference>
<dbReference type="AlphaFoldDB" id="A0A0Q9WWC2"/>
<reference evidence="2 3" key="1">
    <citation type="journal article" date="2007" name="Nature">
        <title>Evolution of genes and genomes on the Drosophila phylogeny.</title>
        <authorList>
            <consortium name="Drosophila 12 Genomes Consortium"/>
            <person name="Clark A.G."/>
            <person name="Eisen M.B."/>
            <person name="Smith D.R."/>
            <person name="Bergman C.M."/>
            <person name="Oliver B."/>
            <person name="Markow T.A."/>
            <person name="Kaufman T.C."/>
            <person name="Kellis M."/>
            <person name="Gelbart W."/>
            <person name="Iyer V.N."/>
            <person name="Pollard D.A."/>
            <person name="Sackton T.B."/>
            <person name="Larracuente A.M."/>
            <person name="Singh N.D."/>
            <person name="Abad J.P."/>
            <person name="Abt D.N."/>
            <person name="Adryan B."/>
            <person name="Aguade M."/>
            <person name="Akashi H."/>
            <person name="Anderson W.W."/>
            <person name="Aquadro C.F."/>
            <person name="Ardell D.H."/>
            <person name="Arguello R."/>
            <person name="Artieri C.G."/>
            <person name="Barbash D.A."/>
            <person name="Barker D."/>
            <person name="Barsanti P."/>
            <person name="Batterham P."/>
            <person name="Batzoglou S."/>
            <person name="Begun D."/>
            <person name="Bhutkar A."/>
            <person name="Blanco E."/>
            <person name="Bosak S.A."/>
            <person name="Bradley R.K."/>
            <person name="Brand A.D."/>
            <person name="Brent M.R."/>
            <person name="Brooks A.N."/>
            <person name="Brown R.H."/>
            <person name="Butlin R.K."/>
            <person name="Caggese C."/>
            <person name="Calvi B.R."/>
            <person name="Bernardo de Carvalho A."/>
            <person name="Caspi A."/>
            <person name="Castrezana S."/>
            <person name="Celniker S.E."/>
            <person name="Chang J.L."/>
            <person name="Chapple C."/>
            <person name="Chatterji S."/>
            <person name="Chinwalla A."/>
            <person name="Civetta A."/>
            <person name="Clifton S.W."/>
            <person name="Comeron J.M."/>
            <person name="Costello J.C."/>
            <person name="Coyne J.A."/>
            <person name="Daub J."/>
            <person name="David R.G."/>
            <person name="Delcher A.L."/>
            <person name="Delehaunty K."/>
            <person name="Do C.B."/>
            <person name="Ebling H."/>
            <person name="Edwards K."/>
            <person name="Eickbush T."/>
            <person name="Evans J.D."/>
            <person name="Filipski A."/>
            <person name="Findeiss S."/>
            <person name="Freyhult E."/>
            <person name="Fulton L."/>
            <person name="Fulton R."/>
            <person name="Garcia A.C."/>
            <person name="Gardiner A."/>
            <person name="Garfield D.A."/>
            <person name="Garvin B.E."/>
            <person name="Gibson G."/>
            <person name="Gilbert D."/>
            <person name="Gnerre S."/>
            <person name="Godfrey J."/>
            <person name="Good R."/>
            <person name="Gotea V."/>
            <person name="Gravely B."/>
            <person name="Greenberg A.J."/>
            <person name="Griffiths-Jones S."/>
            <person name="Gross S."/>
            <person name="Guigo R."/>
            <person name="Gustafson E.A."/>
            <person name="Haerty W."/>
            <person name="Hahn M.W."/>
            <person name="Halligan D.L."/>
            <person name="Halpern A.L."/>
            <person name="Halter G.M."/>
            <person name="Han M.V."/>
            <person name="Heger A."/>
            <person name="Hillier L."/>
            <person name="Hinrichs A.S."/>
            <person name="Holmes I."/>
            <person name="Hoskins R.A."/>
            <person name="Hubisz M.J."/>
            <person name="Hultmark D."/>
            <person name="Huntley M.A."/>
            <person name="Jaffe D.B."/>
            <person name="Jagadeeshan S."/>
            <person name="Jeck W.R."/>
            <person name="Johnson J."/>
            <person name="Jones C.D."/>
            <person name="Jordan W.C."/>
            <person name="Karpen G.H."/>
            <person name="Kataoka E."/>
            <person name="Keightley P.D."/>
            <person name="Kheradpour P."/>
            <person name="Kirkness E.F."/>
            <person name="Koerich L.B."/>
            <person name="Kristiansen K."/>
            <person name="Kudrna D."/>
            <person name="Kulathinal R.J."/>
            <person name="Kumar S."/>
            <person name="Kwok R."/>
            <person name="Lander E."/>
            <person name="Langley C.H."/>
            <person name="Lapoint R."/>
            <person name="Lazzaro B.P."/>
            <person name="Lee S.J."/>
            <person name="Levesque L."/>
            <person name="Li R."/>
            <person name="Lin C.F."/>
            <person name="Lin M.F."/>
            <person name="Lindblad-Toh K."/>
            <person name="Llopart A."/>
            <person name="Long M."/>
            <person name="Low L."/>
            <person name="Lozovsky E."/>
            <person name="Lu J."/>
            <person name="Luo M."/>
            <person name="Machado C.A."/>
            <person name="Makalowski W."/>
            <person name="Marzo M."/>
            <person name="Matsuda M."/>
            <person name="Matzkin L."/>
            <person name="McAllister B."/>
            <person name="McBride C.S."/>
            <person name="McKernan B."/>
            <person name="McKernan K."/>
            <person name="Mendez-Lago M."/>
            <person name="Minx P."/>
            <person name="Mollenhauer M.U."/>
            <person name="Montooth K."/>
            <person name="Mount S.M."/>
            <person name="Mu X."/>
            <person name="Myers E."/>
            <person name="Negre B."/>
            <person name="Newfeld S."/>
            <person name="Nielsen R."/>
            <person name="Noor M.A."/>
            <person name="O'Grady P."/>
            <person name="Pachter L."/>
            <person name="Papaceit M."/>
            <person name="Parisi M.J."/>
            <person name="Parisi M."/>
            <person name="Parts L."/>
            <person name="Pedersen J.S."/>
            <person name="Pesole G."/>
            <person name="Phillippy A.M."/>
            <person name="Ponting C.P."/>
            <person name="Pop M."/>
            <person name="Porcelli D."/>
            <person name="Powell J.R."/>
            <person name="Prohaska S."/>
            <person name="Pruitt K."/>
            <person name="Puig M."/>
            <person name="Quesneville H."/>
            <person name="Ram K.R."/>
            <person name="Rand D."/>
            <person name="Rasmussen M.D."/>
            <person name="Reed L.K."/>
            <person name="Reenan R."/>
            <person name="Reily A."/>
            <person name="Remington K.A."/>
            <person name="Rieger T.T."/>
            <person name="Ritchie M.G."/>
            <person name="Robin C."/>
            <person name="Rogers Y.H."/>
            <person name="Rohde C."/>
            <person name="Rozas J."/>
            <person name="Rubenfield M.J."/>
            <person name="Ruiz A."/>
            <person name="Russo S."/>
            <person name="Salzberg S.L."/>
            <person name="Sanchez-Gracia A."/>
            <person name="Saranga D.J."/>
            <person name="Sato H."/>
            <person name="Schaeffer S.W."/>
            <person name="Schatz M.C."/>
            <person name="Schlenke T."/>
            <person name="Schwartz R."/>
            <person name="Segarra C."/>
            <person name="Singh R.S."/>
            <person name="Sirot L."/>
            <person name="Sirota M."/>
            <person name="Sisneros N.B."/>
            <person name="Smith C.D."/>
            <person name="Smith T.F."/>
            <person name="Spieth J."/>
            <person name="Stage D.E."/>
            <person name="Stark A."/>
            <person name="Stephan W."/>
            <person name="Strausberg R.L."/>
            <person name="Strempel S."/>
            <person name="Sturgill D."/>
            <person name="Sutton G."/>
            <person name="Sutton G.G."/>
            <person name="Tao W."/>
            <person name="Teichmann S."/>
            <person name="Tobari Y.N."/>
            <person name="Tomimura Y."/>
            <person name="Tsolas J.M."/>
            <person name="Valente V.L."/>
            <person name="Venter E."/>
            <person name="Venter J.C."/>
            <person name="Vicario S."/>
            <person name="Vieira F.G."/>
            <person name="Vilella A.J."/>
            <person name="Villasante A."/>
            <person name="Walenz B."/>
            <person name="Wang J."/>
            <person name="Wasserman M."/>
            <person name="Watts T."/>
            <person name="Wilson D."/>
            <person name="Wilson R.K."/>
            <person name="Wing R.A."/>
            <person name="Wolfner M.F."/>
            <person name="Wong A."/>
            <person name="Wong G.K."/>
            <person name="Wu C.I."/>
            <person name="Wu G."/>
            <person name="Yamamoto D."/>
            <person name="Yang H.P."/>
            <person name="Yang S.P."/>
            <person name="Yorke J.A."/>
            <person name="Yoshida K."/>
            <person name="Zdobnov E."/>
            <person name="Zhang P."/>
            <person name="Zhang Y."/>
            <person name="Zimin A.V."/>
            <person name="Baldwin J."/>
            <person name="Abdouelleil A."/>
            <person name="Abdulkadir J."/>
            <person name="Abebe A."/>
            <person name="Abera B."/>
            <person name="Abreu J."/>
            <person name="Acer S.C."/>
            <person name="Aftuck L."/>
            <person name="Alexander A."/>
            <person name="An P."/>
            <person name="Anderson E."/>
            <person name="Anderson S."/>
            <person name="Arachi H."/>
            <person name="Azer M."/>
            <person name="Bachantsang P."/>
            <person name="Barry A."/>
            <person name="Bayul T."/>
            <person name="Berlin A."/>
            <person name="Bessette D."/>
            <person name="Bloom T."/>
            <person name="Blye J."/>
            <person name="Boguslavskiy L."/>
            <person name="Bonnet C."/>
            <person name="Boukhgalter B."/>
            <person name="Bourzgui I."/>
            <person name="Brown A."/>
            <person name="Cahill P."/>
            <person name="Channer S."/>
            <person name="Cheshatsang Y."/>
            <person name="Chuda L."/>
            <person name="Citroen M."/>
            <person name="Collymore A."/>
            <person name="Cooke P."/>
            <person name="Costello M."/>
            <person name="D'Aco K."/>
            <person name="Daza R."/>
            <person name="De Haan G."/>
            <person name="DeGray S."/>
            <person name="DeMaso C."/>
            <person name="Dhargay N."/>
            <person name="Dooley K."/>
            <person name="Dooley E."/>
            <person name="Doricent M."/>
            <person name="Dorje P."/>
            <person name="Dorjee K."/>
            <person name="Dupes A."/>
            <person name="Elong R."/>
            <person name="Falk J."/>
            <person name="Farina A."/>
            <person name="Faro S."/>
            <person name="Ferguson D."/>
            <person name="Fisher S."/>
            <person name="Foley C.D."/>
            <person name="Franke A."/>
            <person name="Friedrich D."/>
            <person name="Gadbois L."/>
            <person name="Gearin G."/>
            <person name="Gearin C.R."/>
            <person name="Giannoukos G."/>
            <person name="Goode T."/>
            <person name="Graham J."/>
            <person name="Grandbois E."/>
            <person name="Grewal S."/>
            <person name="Gyaltsen K."/>
            <person name="Hafez N."/>
            <person name="Hagos B."/>
            <person name="Hall J."/>
            <person name="Henson C."/>
            <person name="Hollinger A."/>
            <person name="Honan T."/>
            <person name="Huard M.D."/>
            <person name="Hughes L."/>
            <person name="Hurhula B."/>
            <person name="Husby M.E."/>
            <person name="Kamat A."/>
            <person name="Kanga B."/>
            <person name="Kashin S."/>
            <person name="Khazanovich D."/>
            <person name="Kisner P."/>
            <person name="Lance K."/>
            <person name="Lara M."/>
            <person name="Lee W."/>
            <person name="Lennon N."/>
            <person name="Letendre F."/>
            <person name="LeVine R."/>
            <person name="Lipovsky A."/>
            <person name="Liu X."/>
            <person name="Liu J."/>
            <person name="Liu S."/>
            <person name="Lokyitsang T."/>
            <person name="Lokyitsang Y."/>
            <person name="Lubonja R."/>
            <person name="Lui A."/>
            <person name="MacDonald P."/>
            <person name="Magnisalis V."/>
            <person name="Maru K."/>
            <person name="Matthews C."/>
            <person name="McCusker W."/>
            <person name="McDonough S."/>
            <person name="Mehta T."/>
            <person name="Meldrim J."/>
            <person name="Meneus L."/>
            <person name="Mihai O."/>
            <person name="Mihalev A."/>
            <person name="Mihova T."/>
            <person name="Mittelman R."/>
            <person name="Mlenga V."/>
            <person name="Montmayeur A."/>
            <person name="Mulrain L."/>
            <person name="Navidi A."/>
            <person name="Naylor J."/>
            <person name="Negash T."/>
            <person name="Nguyen T."/>
            <person name="Nguyen N."/>
            <person name="Nicol R."/>
            <person name="Norbu C."/>
            <person name="Norbu N."/>
            <person name="Novod N."/>
            <person name="O'Neill B."/>
            <person name="Osman S."/>
            <person name="Markiewicz E."/>
            <person name="Oyono O.L."/>
            <person name="Patti C."/>
            <person name="Phunkhang P."/>
            <person name="Pierre F."/>
            <person name="Priest M."/>
            <person name="Raghuraman S."/>
            <person name="Rege F."/>
            <person name="Reyes R."/>
            <person name="Rise C."/>
            <person name="Rogov P."/>
            <person name="Ross K."/>
            <person name="Ryan E."/>
            <person name="Settipalli S."/>
            <person name="Shea T."/>
            <person name="Sherpa N."/>
            <person name="Shi L."/>
            <person name="Shih D."/>
            <person name="Sparrow T."/>
            <person name="Spaulding J."/>
            <person name="Stalker J."/>
            <person name="Stange-Thomann N."/>
            <person name="Stavropoulos S."/>
            <person name="Stone C."/>
            <person name="Strader C."/>
            <person name="Tesfaye S."/>
            <person name="Thomson T."/>
            <person name="Thoulutsang Y."/>
            <person name="Thoulutsang D."/>
            <person name="Topham K."/>
            <person name="Topping I."/>
            <person name="Tsamla T."/>
            <person name="Vassiliev H."/>
            <person name="Vo A."/>
            <person name="Wangchuk T."/>
            <person name="Wangdi T."/>
            <person name="Weiand M."/>
            <person name="Wilkinson J."/>
            <person name="Wilson A."/>
            <person name="Yadav S."/>
            <person name="Young G."/>
            <person name="Yu Q."/>
            <person name="Zembek L."/>
            <person name="Zhong D."/>
            <person name="Zimmer A."/>
            <person name="Zwirko Z."/>
            <person name="Jaffe D.B."/>
            <person name="Alvarez P."/>
            <person name="Brockman W."/>
            <person name="Butler J."/>
            <person name="Chin C."/>
            <person name="Gnerre S."/>
            <person name="Grabherr M."/>
            <person name="Kleber M."/>
            <person name="Mauceli E."/>
            <person name="MacCallum I."/>
        </authorList>
    </citation>
    <scope>NUCLEOTIDE SEQUENCE [LARGE SCALE GENOMIC DNA]</scope>
    <source>
        <strain evidence="3">Tucson 15010-1051.87</strain>
    </source>
</reference>
<accession>A0A0Q9WWC2</accession>
<feature type="region of interest" description="Disordered" evidence="1">
    <location>
        <begin position="17"/>
        <end position="36"/>
    </location>
</feature>
<name>A0A0Q9WWC2_DROVI</name>
<dbReference type="OrthoDB" id="8174264at2759"/>
<evidence type="ECO:0000313" key="3">
    <source>
        <dbReference type="Proteomes" id="UP000008792"/>
    </source>
</evidence>
<proteinExistence type="predicted"/>
<organism evidence="2 3">
    <name type="scientific">Drosophila virilis</name>
    <name type="common">Fruit fly</name>
    <dbReference type="NCBI Taxonomy" id="7244"/>
    <lineage>
        <taxon>Eukaryota</taxon>
        <taxon>Metazoa</taxon>
        <taxon>Ecdysozoa</taxon>
        <taxon>Arthropoda</taxon>
        <taxon>Hexapoda</taxon>
        <taxon>Insecta</taxon>
        <taxon>Pterygota</taxon>
        <taxon>Neoptera</taxon>
        <taxon>Endopterygota</taxon>
        <taxon>Diptera</taxon>
        <taxon>Brachycera</taxon>
        <taxon>Muscomorpha</taxon>
        <taxon>Ephydroidea</taxon>
        <taxon>Drosophilidae</taxon>
        <taxon>Drosophila</taxon>
    </lineage>
</organism>